<evidence type="ECO:0000313" key="3">
    <source>
        <dbReference type="Proteomes" id="UP000321296"/>
    </source>
</evidence>
<gene>
    <name evidence="2" type="ORF">FGL85_08355</name>
</gene>
<name>A0A5B8T284_LEUPS</name>
<evidence type="ECO:0000313" key="2">
    <source>
        <dbReference type="EMBL" id="QEA42507.1"/>
    </source>
</evidence>
<dbReference type="Pfam" id="PF00583">
    <property type="entry name" value="Acetyltransf_1"/>
    <property type="match status" value="1"/>
</dbReference>
<keyword evidence="2" id="KW-0808">Transferase</keyword>
<dbReference type="SUPFAM" id="SSF55729">
    <property type="entry name" value="Acyl-CoA N-acyltransferases (Nat)"/>
    <property type="match status" value="1"/>
</dbReference>
<dbReference type="AlphaFoldDB" id="A0A5B8T284"/>
<dbReference type="PROSITE" id="PS51186">
    <property type="entry name" value="GNAT"/>
    <property type="match status" value="1"/>
</dbReference>
<organism evidence="2 3">
    <name type="scientific">Leuconostoc pseudomesenteroides</name>
    <dbReference type="NCBI Taxonomy" id="33968"/>
    <lineage>
        <taxon>Bacteria</taxon>
        <taxon>Bacillati</taxon>
        <taxon>Bacillota</taxon>
        <taxon>Bacilli</taxon>
        <taxon>Lactobacillales</taxon>
        <taxon>Lactobacillaceae</taxon>
        <taxon>Leuconostoc</taxon>
    </lineage>
</organism>
<dbReference type="EMBL" id="CP042383">
    <property type="protein sequence ID" value="QEA42507.1"/>
    <property type="molecule type" value="Genomic_DNA"/>
</dbReference>
<dbReference type="InterPro" id="IPR016181">
    <property type="entry name" value="Acyl_CoA_acyltransferase"/>
</dbReference>
<accession>A0A5B8T284</accession>
<proteinExistence type="predicted"/>
<dbReference type="GO" id="GO:0016747">
    <property type="term" value="F:acyltransferase activity, transferring groups other than amino-acyl groups"/>
    <property type="evidence" value="ECO:0007669"/>
    <property type="project" value="InterPro"/>
</dbReference>
<protein>
    <submittedName>
        <fullName evidence="2">GNAT family N-acetyltransferase</fullName>
    </submittedName>
</protein>
<evidence type="ECO:0000259" key="1">
    <source>
        <dbReference type="PROSITE" id="PS51186"/>
    </source>
</evidence>
<dbReference type="InterPro" id="IPR000182">
    <property type="entry name" value="GNAT_dom"/>
</dbReference>
<feature type="domain" description="N-acetyltransferase" evidence="1">
    <location>
        <begin position="1"/>
        <end position="162"/>
    </location>
</feature>
<dbReference type="Gene3D" id="3.40.630.30">
    <property type="match status" value="1"/>
</dbReference>
<dbReference type="Proteomes" id="UP000321296">
    <property type="component" value="Chromosome"/>
</dbReference>
<dbReference type="KEGG" id="lpse:FGL85_08355"/>
<reference evidence="2 3" key="1">
    <citation type="submission" date="2019-06" db="EMBL/GenBank/DDBJ databases">
        <title>Genome analyses of bacteria isolated from kimchi.</title>
        <authorList>
            <person name="Lee S."/>
            <person name="Ahn S."/>
            <person name="Roh S."/>
        </authorList>
    </citation>
    <scope>NUCLEOTIDE SEQUENCE [LARGE SCALE GENOMIC DNA]</scope>
    <source>
        <strain evidence="2 3">CBA3630</strain>
    </source>
</reference>
<dbReference type="RefSeq" id="WP_071952128.1">
    <property type="nucleotide sequence ID" value="NZ_CP042383.1"/>
</dbReference>
<sequence length="172" mass="20365">MKCLILSEKDYLLYKEIRLKALQSDPIYFGSTYEEEAMKSDDYFKSKVKFSYKHFVMGFYDGTKLINVAVFKRQTELKEAHKGEITSIVCLKEYRNQGLTYSLLSLLIRKAFTIPNLKIIKLTCLAENNNAQNLYRKLGFRCYGEEPNSLFDGDKYYNENLWYLDYHSFNTR</sequence>